<evidence type="ECO:0000256" key="4">
    <source>
        <dbReference type="ARBA" id="ARBA00022679"/>
    </source>
</evidence>
<dbReference type="InterPro" id="IPR001736">
    <property type="entry name" value="PLipase_D/transphosphatidylase"/>
</dbReference>
<dbReference type="CDD" id="cd09112">
    <property type="entry name" value="PLDc_CLS_2"/>
    <property type="match status" value="1"/>
</dbReference>
<evidence type="ECO:0000256" key="1">
    <source>
        <dbReference type="ARBA" id="ARBA00004651"/>
    </source>
</evidence>
<dbReference type="InterPro" id="IPR027379">
    <property type="entry name" value="CLS_N"/>
</dbReference>
<keyword evidence="5 12" id="KW-0812">Transmembrane</keyword>
<sequence length="478" mass="53634">MVDPVLFILLINTVFAVVIVFSEREDPTAALAWLLILFLLPTAGFVLYIIFGRGYFRRREFSAKAKSDRTLKQRLRDWHTPKIDHTGPLLDEELAAFQGLIAMLIRSSNAFLSEGNRIEAFAGGKEMFESFFAAIAGARHHIHIEVYIIRNDDLGRRFVEALAAKAREGVEVRLLYDTVGSICLPRDFFDPLIAAGGKAAPFYSSFFLLLPLRINYRNHRKITVIDGAFGYIGGLNVGEEYLGRDPYFGYWRDTHLKIAGPAARLLQLRFSLDWKYATGEDLNLATEYFPEVAAPGNAAVQIVSSGPDTRGTEIKEAFLNLIGSARETIAIQTPYFIPDVSIIDALRIAALSGVDVQVMIPDKPDHPFVYWATYSYIGNLIDAGVRFFTYNTGFLHSKAIVVDGRAVSVGSTNWDVRSFRLNFETNAFIYGRETATELLRLFEEDVAHATEITPDHYAARPMWVKVKESVSRLLSPIL</sequence>
<accession>A0ABT8MAA2</accession>
<comment type="caution">
    <text evidence="14">The sequence shown here is derived from an EMBL/GenBank/DDBJ whole genome shotgun (WGS) entry which is preliminary data.</text>
</comment>
<keyword evidence="10" id="KW-0594">Phospholipid biosynthesis</keyword>
<dbReference type="RefSeq" id="WP_301663989.1">
    <property type="nucleotide sequence ID" value="NZ_VCYH01000005.1"/>
</dbReference>
<comment type="subcellular location">
    <subcellularLocation>
        <location evidence="1">Cell membrane</location>
        <topology evidence="1">Multi-pass membrane protein</topology>
    </subcellularLocation>
</comment>
<keyword evidence="6" id="KW-0677">Repeat</keyword>
<keyword evidence="11" id="KW-1208">Phospholipid metabolism</keyword>
<evidence type="ECO:0000256" key="12">
    <source>
        <dbReference type="SAM" id="Phobius"/>
    </source>
</evidence>
<reference evidence="14" key="1">
    <citation type="submission" date="2019-05" db="EMBL/GenBank/DDBJ databases">
        <title>Methanoculleus sp. FWC-SCC1, a methanogenic archaeon isolated from deep marine cold seep.</title>
        <authorList>
            <person name="Chen Y.-W."/>
            <person name="Chen S.-C."/>
            <person name="Teng N.-H."/>
            <person name="Lai M.-C."/>
        </authorList>
    </citation>
    <scope>NUCLEOTIDE SEQUENCE</scope>
    <source>
        <strain evidence="14">FWC-SCC1</strain>
    </source>
</reference>
<evidence type="ECO:0000256" key="7">
    <source>
        <dbReference type="ARBA" id="ARBA00022989"/>
    </source>
</evidence>
<keyword evidence="2" id="KW-1003">Cell membrane</keyword>
<keyword evidence="15" id="KW-1185">Reference proteome</keyword>
<proteinExistence type="inferred from homology"/>
<dbReference type="Gene3D" id="3.30.870.10">
    <property type="entry name" value="Endonuclease Chain A"/>
    <property type="match status" value="2"/>
</dbReference>
<feature type="domain" description="PLD phosphodiesterase" evidence="13">
    <location>
        <begin position="391"/>
        <end position="418"/>
    </location>
</feature>
<name>A0ABT8MAA2_9EURY</name>
<dbReference type="InterPro" id="IPR030874">
    <property type="entry name" value="Cardiolipin_synth_Firmi"/>
</dbReference>
<organism evidence="14 15">
    <name type="scientific">Methanoculleus frigidifontis</name>
    <dbReference type="NCBI Taxonomy" id="2584085"/>
    <lineage>
        <taxon>Archaea</taxon>
        <taxon>Methanobacteriati</taxon>
        <taxon>Methanobacteriota</taxon>
        <taxon>Stenosarchaea group</taxon>
        <taxon>Methanomicrobia</taxon>
        <taxon>Methanomicrobiales</taxon>
        <taxon>Methanomicrobiaceae</taxon>
        <taxon>Methanoculleus</taxon>
    </lineage>
</organism>
<evidence type="ECO:0000256" key="10">
    <source>
        <dbReference type="ARBA" id="ARBA00023209"/>
    </source>
</evidence>
<evidence type="ECO:0000256" key="11">
    <source>
        <dbReference type="ARBA" id="ARBA00023264"/>
    </source>
</evidence>
<dbReference type="Proteomes" id="UP001168338">
    <property type="component" value="Unassembled WGS sequence"/>
</dbReference>
<dbReference type="HAMAP" id="MF_01916">
    <property type="entry name" value="Cardiolipin_synth_Cls"/>
    <property type="match status" value="1"/>
</dbReference>
<dbReference type="PANTHER" id="PTHR21248">
    <property type="entry name" value="CARDIOLIPIN SYNTHASE"/>
    <property type="match status" value="1"/>
</dbReference>
<protein>
    <submittedName>
        <fullName evidence="14">Cardiolipin synthase</fullName>
    </submittedName>
</protein>
<evidence type="ECO:0000259" key="13">
    <source>
        <dbReference type="PROSITE" id="PS50035"/>
    </source>
</evidence>
<dbReference type="PANTHER" id="PTHR21248:SF22">
    <property type="entry name" value="PHOSPHOLIPASE D"/>
    <property type="match status" value="1"/>
</dbReference>
<dbReference type="NCBIfam" id="TIGR04265">
    <property type="entry name" value="bac_cardiolipin"/>
    <property type="match status" value="1"/>
</dbReference>
<dbReference type="InterPro" id="IPR022924">
    <property type="entry name" value="Cardiolipin_synthase"/>
</dbReference>
<evidence type="ECO:0000256" key="2">
    <source>
        <dbReference type="ARBA" id="ARBA00022475"/>
    </source>
</evidence>
<keyword evidence="7 12" id="KW-1133">Transmembrane helix</keyword>
<dbReference type="PROSITE" id="PS50035">
    <property type="entry name" value="PLD"/>
    <property type="match status" value="2"/>
</dbReference>
<evidence type="ECO:0000256" key="9">
    <source>
        <dbReference type="ARBA" id="ARBA00023136"/>
    </source>
</evidence>
<keyword evidence="4" id="KW-0808">Transferase</keyword>
<keyword evidence="8" id="KW-0443">Lipid metabolism</keyword>
<evidence type="ECO:0000256" key="5">
    <source>
        <dbReference type="ARBA" id="ARBA00022692"/>
    </source>
</evidence>
<dbReference type="Pfam" id="PF13396">
    <property type="entry name" value="PLDc_N"/>
    <property type="match status" value="1"/>
</dbReference>
<evidence type="ECO:0000313" key="14">
    <source>
        <dbReference type="EMBL" id="MDN7024863.1"/>
    </source>
</evidence>
<feature type="domain" description="PLD phosphodiesterase" evidence="13">
    <location>
        <begin position="214"/>
        <end position="241"/>
    </location>
</feature>
<dbReference type="Pfam" id="PF13091">
    <property type="entry name" value="PLDc_2"/>
    <property type="match status" value="2"/>
</dbReference>
<dbReference type="InterPro" id="IPR025202">
    <property type="entry name" value="PLD-like_dom"/>
</dbReference>
<dbReference type="SUPFAM" id="SSF56024">
    <property type="entry name" value="Phospholipase D/nuclease"/>
    <property type="match status" value="2"/>
</dbReference>
<evidence type="ECO:0000313" key="15">
    <source>
        <dbReference type="Proteomes" id="UP001168338"/>
    </source>
</evidence>
<gene>
    <name evidence="14" type="primary">cls</name>
    <name evidence="14" type="ORF">FGU65_08180</name>
</gene>
<feature type="transmembrane region" description="Helical" evidence="12">
    <location>
        <begin position="32"/>
        <end position="51"/>
    </location>
</feature>
<keyword evidence="9 12" id="KW-0472">Membrane</keyword>
<dbReference type="CDD" id="cd09110">
    <property type="entry name" value="PLDc_CLS_1"/>
    <property type="match status" value="1"/>
</dbReference>
<evidence type="ECO:0000256" key="8">
    <source>
        <dbReference type="ARBA" id="ARBA00023098"/>
    </source>
</evidence>
<evidence type="ECO:0000256" key="6">
    <source>
        <dbReference type="ARBA" id="ARBA00022737"/>
    </source>
</evidence>
<dbReference type="EMBL" id="VCYH01000005">
    <property type="protein sequence ID" value="MDN7024863.1"/>
    <property type="molecule type" value="Genomic_DNA"/>
</dbReference>
<evidence type="ECO:0000256" key="3">
    <source>
        <dbReference type="ARBA" id="ARBA00022516"/>
    </source>
</evidence>
<keyword evidence="3" id="KW-0444">Lipid biosynthesis</keyword>
<dbReference type="SMART" id="SM00155">
    <property type="entry name" value="PLDc"/>
    <property type="match status" value="2"/>
</dbReference>